<evidence type="ECO:0000259" key="1">
    <source>
        <dbReference type="PROSITE" id="PS50943"/>
    </source>
</evidence>
<proteinExistence type="predicted"/>
<evidence type="ECO:0000313" key="2">
    <source>
        <dbReference type="EMBL" id="GLY77819.1"/>
    </source>
</evidence>
<accession>A0A9W6RLQ6</accession>
<dbReference type="Pfam" id="PF13560">
    <property type="entry name" value="HTH_31"/>
    <property type="match status" value="1"/>
</dbReference>
<dbReference type="InterPro" id="IPR001387">
    <property type="entry name" value="Cro/C1-type_HTH"/>
</dbReference>
<dbReference type="PROSITE" id="PS50943">
    <property type="entry name" value="HTH_CROC1"/>
    <property type="match status" value="1"/>
</dbReference>
<sequence length="275" mass="30940">MGAAMVVGKDLVNPKFSLWHFLAWQLRYERQRRGLSLNQMGKIISAAPSTVSNIEAGRRKIDDRQARTLDQTWESGFLFQLLLWYARTAHDPDWFRQYSHYEAKALAIKIYHGQAIPGPLQTDDYIRALLEKNDPRNFDTAVAERIARKGGIFGREDPPYLWALMDESVLALPVGGAKVMKEQLEHLLHLSRLPYVSVRIVPTSSGPHLGIDGPFQVISLEGRDVAYSGAQNGGRLIEGTGEVKEFAVKFDRIGAKAASEDGSRAIIEQYLERYT</sequence>
<dbReference type="InterPro" id="IPR010982">
    <property type="entry name" value="Lambda_DNA-bd_dom_sf"/>
</dbReference>
<dbReference type="AlphaFoldDB" id="A0A9W6RLQ6"/>
<dbReference type="SMART" id="SM00530">
    <property type="entry name" value="HTH_XRE"/>
    <property type="match status" value="1"/>
</dbReference>
<dbReference type="CDD" id="cd00093">
    <property type="entry name" value="HTH_XRE"/>
    <property type="match status" value="1"/>
</dbReference>
<dbReference type="SUPFAM" id="SSF47413">
    <property type="entry name" value="lambda repressor-like DNA-binding domains"/>
    <property type="match status" value="1"/>
</dbReference>
<organism evidence="2 3">
    <name type="scientific">Actinoallomurus iriomotensis</name>
    <dbReference type="NCBI Taxonomy" id="478107"/>
    <lineage>
        <taxon>Bacteria</taxon>
        <taxon>Bacillati</taxon>
        <taxon>Actinomycetota</taxon>
        <taxon>Actinomycetes</taxon>
        <taxon>Streptosporangiales</taxon>
        <taxon>Thermomonosporaceae</taxon>
        <taxon>Actinoallomurus</taxon>
    </lineage>
</organism>
<gene>
    <name evidence="2" type="ORF">Airi01_060860</name>
</gene>
<dbReference type="Proteomes" id="UP001165135">
    <property type="component" value="Unassembled WGS sequence"/>
</dbReference>
<reference evidence="2" key="1">
    <citation type="submission" date="2023-03" db="EMBL/GenBank/DDBJ databases">
        <title>Actinoallomurus iriomotensis NBRC 103681.</title>
        <authorList>
            <person name="Ichikawa N."/>
            <person name="Sato H."/>
            <person name="Tonouchi N."/>
        </authorList>
    </citation>
    <scope>NUCLEOTIDE SEQUENCE</scope>
    <source>
        <strain evidence="2">NBRC 103681</strain>
    </source>
</reference>
<dbReference type="GO" id="GO:0003677">
    <property type="term" value="F:DNA binding"/>
    <property type="evidence" value="ECO:0007669"/>
    <property type="project" value="InterPro"/>
</dbReference>
<dbReference type="InterPro" id="IPR043917">
    <property type="entry name" value="DUF5753"/>
</dbReference>
<dbReference type="EMBL" id="BSTJ01000008">
    <property type="protein sequence ID" value="GLY77819.1"/>
    <property type="molecule type" value="Genomic_DNA"/>
</dbReference>
<protein>
    <submittedName>
        <fullName evidence="2">Transcriptional regulator</fullName>
    </submittedName>
</protein>
<dbReference type="Gene3D" id="1.10.260.40">
    <property type="entry name" value="lambda repressor-like DNA-binding domains"/>
    <property type="match status" value="1"/>
</dbReference>
<feature type="domain" description="HTH cro/C1-type" evidence="1">
    <location>
        <begin position="26"/>
        <end position="62"/>
    </location>
</feature>
<dbReference type="Pfam" id="PF19054">
    <property type="entry name" value="DUF5753"/>
    <property type="match status" value="1"/>
</dbReference>
<evidence type="ECO:0000313" key="3">
    <source>
        <dbReference type="Proteomes" id="UP001165135"/>
    </source>
</evidence>
<name>A0A9W6RLQ6_9ACTN</name>
<comment type="caution">
    <text evidence="2">The sequence shown here is derived from an EMBL/GenBank/DDBJ whole genome shotgun (WGS) entry which is preliminary data.</text>
</comment>